<organism evidence="1 2">
    <name type="scientific">Comamonas testosteroni</name>
    <name type="common">Pseudomonas testosteroni</name>
    <dbReference type="NCBI Taxonomy" id="285"/>
    <lineage>
        <taxon>Bacteria</taxon>
        <taxon>Pseudomonadati</taxon>
        <taxon>Pseudomonadota</taxon>
        <taxon>Betaproteobacteria</taxon>
        <taxon>Burkholderiales</taxon>
        <taxon>Comamonadaceae</taxon>
        <taxon>Comamonas</taxon>
    </lineage>
</organism>
<proteinExistence type="predicted"/>
<evidence type="ECO:0000313" key="1">
    <source>
        <dbReference type="EMBL" id="RGE45591.1"/>
    </source>
</evidence>
<name>A0A373FN50_COMTE</name>
<dbReference type="InterPro" id="IPR021352">
    <property type="entry name" value="DUF2971"/>
</dbReference>
<dbReference type="EMBL" id="QURR01000008">
    <property type="protein sequence ID" value="RGE45591.1"/>
    <property type="molecule type" value="Genomic_DNA"/>
</dbReference>
<sequence length="282" mass="31032">MAPSAVGPLGDLSRAMEELLGFVDKSGVFSLSGNPLQELIWAHYGGSHCGFCIGYQTKRLVAFEPNTHIVLKVQYSNEAPSIALTDLLRADSNSVAGLVQKILGVKSKPWAYEEEIRVITQPPGLHAHDYRAVKEVYFGLNCPESTKQAVMEALAGRNVTYHQVISPQSSYALKSTTIPDRYASAPRYMTNCAPIEDGAILLACLKPEQKQYTEYLNRAAEIVRRDPYCKAVQSVAFSSSNVSAAEPIIIVQCQTALGKFVNLFMTIQEIDEKYSVLDHQNA</sequence>
<protein>
    <submittedName>
        <fullName evidence="1">DUF2971 domain-containing protein</fullName>
    </submittedName>
</protein>
<dbReference type="Pfam" id="PF11185">
    <property type="entry name" value="DUF2971"/>
    <property type="match status" value="1"/>
</dbReference>
<keyword evidence="2" id="KW-1185">Reference proteome</keyword>
<dbReference type="Proteomes" id="UP000261948">
    <property type="component" value="Unassembled WGS sequence"/>
</dbReference>
<reference evidence="1 2" key="1">
    <citation type="submission" date="2018-08" db="EMBL/GenBank/DDBJ databases">
        <title>Comamonas testosteroni strain SWCO2.</title>
        <authorList>
            <person name="Jiang N."/>
            <person name="Zhang X.Z."/>
        </authorList>
    </citation>
    <scope>NUCLEOTIDE SEQUENCE [LARGE SCALE GENOMIC DNA]</scope>
    <source>
        <strain evidence="1 2">SWCO2</strain>
    </source>
</reference>
<evidence type="ECO:0000313" key="2">
    <source>
        <dbReference type="Proteomes" id="UP000261948"/>
    </source>
</evidence>
<dbReference type="AlphaFoldDB" id="A0A373FN50"/>
<accession>A0A373FN50</accession>
<comment type="caution">
    <text evidence="1">The sequence shown here is derived from an EMBL/GenBank/DDBJ whole genome shotgun (WGS) entry which is preliminary data.</text>
</comment>
<gene>
    <name evidence="1" type="ORF">DZC30_08330</name>
</gene>